<evidence type="ECO:0000256" key="13">
    <source>
        <dbReference type="SAM" id="Coils"/>
    </source>
</evidence>
<dbReference type="OrthoDB" id="6133748at2759"/>
<keyword evidence="9" id="KW-0675">Receptor</keyword>
<feature type="domain" description="Ionotropic glutamate receptor L-glutamate and glycine-binding" evidence="16">
    <location>
        <begin position="347"/>
        <end position="402"/>
    </location>
</feature>
<reference evidence="17" key="1">
    <citation type="submission" date="2018-11" db="EMBL/GenBank/DDBJ databases">
        <authorList>
            <person name="Alioto T."/>
            <person name="Alioto T."/>
        </authorList>
    </citation>
    <scope>NUCLEOTIDE SEQUENCE</scope>
</reference>
<gene>
    <name evidence="17" type="ORF">MGAL_10B075522</name>
</gene>
<evidence type="ECO:0000259" key="16">
    <source>
        <dbReference type="SMART" id="SM00918"/>
    </source>
</evidence>
<evidence type="ECO:0000256" key="5">
    <source>
        <dbReference type="ARBA" id="ARBA00022989"/>
    </source>
</evidence>
<dbReference type="Gene3D" id="3.40.50.2300">
    <property type="match status" value="1"/>
</dbReference>
<keyword evidence="5 14" id="KW-1133">Transmembrane helix</keyword>
<dbReference type="SUPFAM" id="SSF53850">
    <property type="entry name" value="Periplasmic binding protein-like II"/>
    <property type="match status" value="1"/>
</dbReference>
<keyword evidence="4 14" id="KW-0812">Transmembrane</keyword>
<dbReference type="GO" id="GO:0015276">
    <property type="term" value="F:ligand-gated monoatomic ion channel activity"/>
    <property type="evidence" value="ECO:0007669"/>
    <property type="project" value="InterPro"/>
</dbReference>
<protein>
    <recommendedName>
        <fullName evidence="19">Ionotropic glutamate receptor L-glutamate and glycine-binding domain-containing protein</fullName>
    </recommendedName>
</protein>
<keyword evidence="2" id="KW-0813">Transport</keyword>
<feature type="transmembrane region" description="Helical" evidence="14">
    <location>
        <begin position="454"/>
        <end position="474"/>
    </location>
</feature>
<dbReference type="EMBL" id="UYJE01007635">
    <property type="protein sequence ID" value="VDI56602.1"/>
    <property type="molecule type" value="Genomic_DNA"/>
</dbReference>
<evidence type="ECO:0008006" key="19">
    <source>
        <dbReference type="Google" id="ProtNLM"/>
    </source>
</evidence>
<dbReference type="FunFam" id="3.40.190.10:FF:000078">
    <property type="entry name" value="glutamate receptor ionotropic, NMDA 3B"/>
    <property type="match status" value="1"/>
</dbReference>
<evidence type="ECO:0000313" key="18">
    <source>
        <dbReference type="Proteomes" id="UP000596742"/>
    </source>
</evidence>
<dbReference type="PANTHER" id="PTHR42643">
    <property type="entry name" value="IONOTROPIC RECEPTOR 20A-RELATED"/>
    <property type="match status" value="1"/>
</dbReference>
<evidence type="ECO:0000256" key="9">
    <source>
        <dbReference type="ARBA" id="ARBA00023170"/>
    </source>
</evidence>
<sequence>MKDWTSFNIVRTGSRLYNEGAVAVYMIRNLSNTNKPPDWIQPLSGIGQIISAEVQSQNHSDYCSSRFDISDLTKYFSNLESRRLNSYGTSYSKMLMEILKELKWINAVLVYEDDSEFEVSGLTEQLQIDGIFLSMYKIDTGFSNEDIYDLLYHVYDISASELFIIVVGGGKMLKRLMSEANTFDDKRIRETAMHYNSRWLLFHIDNQPFNDVSLLSSLNNVAIVNLPHNTMALDIPENLTFQYILENIFTNDILTEEDMKTCCLNETSIIQLHNKMREVILQTKKTSTKYMKFPLMTLMFRKGGRQWNTIGHLHLSGDTKLQSEVYPNVNYGFNGKLFIVSTLEYRPFEYLDNGTWNGLCIDFLIEMSRNLNFTYKLRKGYDGEWGRILNGSWTGLVGELQRRDTDMTFAPLSVMANRERVMDFTLGFFFDQTVIMLKKPDETKWLRLIEPLRWEVIILTGSLIPIISVVLFFAEKFNPFYTQHTKIEALYNFSWYLYGCVFLQDWWEIGKKKMKELTIRFSKQLVARERKELSESYMQLENEENKIQLDQVTIDNLSETKIKLENKGKMGTIIRSRQGY</sequence>
<organism evidence="17 18">
    <name type="scientific">Mytilus galloprovincialis</name>
    <name type="common">Mediterranean mussel</name>
    <dbReference type="NCBI Taxonomy" id="29158"/>
    <lineage>
        <taxon>Eukaryota</taxon>
        <taxon>Metazoa</taxon>
        <taxon>Spiralia</taxon>
        <taxon>Lophotrochozoa</taxon>
        <taxon>Mollusca</taxon>
        <taxon>Bivalvia</taxon>
        <taxon>Autobranchia</taxon>
        <taxon>Pteriomorphia</taxon>
        <taxon>Mytilida</taxon>
        <taxon>Mytiloidea</taxon>
        <taxon>Mytilidae</taxon>
        <taxon>Mytilinae</taxon>
        <taxon>Mytilus</taxon>
    </lineage>
</organism>
<evidence type="ECO:0000256" key="8">
    <source>
        <dbReference type="ARBA" id="ARBA00023136"/>
    </source>
</evidence>
<dbReference type="Pfam" id="PF10613">
    <property type="entry name" value="Lig_chan-Glu_bd"/>
    <property type="match status" value="1"/>
</dbReference>
<keyword evidence="12" id="KW-0407">Ion channel</keyword>
<keyword evidence="10" id="KW-0325">Glycoprotein</keyword>
<evidence type="ECO:0000256" key="12">
    <source>
        <dbReference type="ARBA" id="ARBA00023303"/>
    </source>
</evidence>
<accession>A0A8B6FZ82</accession>
<evidence type="ECO:0000256" key="2">
    <source>
        <dbReference type="ARBA" id="ARBA00022448"/>
    </source>
</evidence>
<keyword evidence="18" id="KW-1185">Reference proteome</keyword>
<dbReference type="AlphaFoldDB" id="A0A8B6FZ82"/>
<evidence type="ECO:0000256" key="14">
    <source>
        <dbReference type="SAM" id="Phobius"/>
    </source>
</evidence>
<evidence type="ECO:0000256" key="4">
    <source>
        <dbReference type="ARBA" id="ARBA00022692"/>
    </source>
</evidence>
<keyword evidence="3" id="KW-1003">Cell membrane</keyword>
<dbReference type="InterPro" id="IPR019594">
    <property type="entry name" value="Glu/Gly-bd"/>
</dbReference>
<dbReference type="GO" id="GO:0005886">
    <property type="term" value="C:plasma membrane"/>
    <property type="evidence" value="ECO:0007669"/>
    <property type="project" value="UniProtKB-SubCell"/>
</dbReference>
<name>A0A8B6FZ82_MYTGA</name>
<keyword evidence="6 13" id="KW-0175">Coiled coil</keyword>
<comment type="caution">
    <text evidence="17">The sequence shown here is derived from an EMBL/GenBank/DDBJ whole genome shotgun (WGS) entry which is preliminary data.</text>
</comment>
<proteinExistence type="predicted"/>
<feature type="domain" description="Ionotropic glutamate receptor C-terminal" evidence="15">
    <location>
        <begin position="337"/>
        <end position="576"/>
    </location>
</feature>
<dbReference type="Gene3D" id="3.40.190.10">
    <property type="entry name" value="Periplasmic binding protein-like II"/>
    <property type="match status" value="1"/>
</dbReference>
<evidence type="ECO:0000313" key="17">
    <source>
        <dbReference type="EMBL" id="VDI56602.1"/>
    </source>
</evidence>
<evidence type="ECO:0000256" key="10">
    <source>
        <dbReference type="ARBA" id="ARBA00023180"/>
    </source>
</evidence>
<dbReference type="GO" id="GO:0050906">
    <property type="term" value="P:detection of stimulus involved in sensory perception"/>
    <property type="evidence" value="ECO:0007669"/>
    <property type="project" value="UniProtKB-ARBA"/>
</dbReference>
<dbReference type="InterPro" id="IPR001320">
    <property type="entry name" value="Iontro_rcpt_C"/>
</dbReference>
<evidence type="ECO:0000256" key="11">
    <source>
        <dbReference type="ARBA" id="ARBA00023286"/>
    </source>
</evidence>
<dbReference type="InterPro" id="IPR052192">
    <property type="entry name" value="Insect_Ionotropic_Sensory_Rcpt"/>
</dbReference>
<evidence type="ECO:0000256" key="6">
    <source>
        <dbReference type="ARBA" id="ARBA00023054"/>
    </source>
</evidence>
<keyword evidence="7" id="KW-0406">Ion transport</keyword>
<dbReference type="PANTHER" id="PTHR42643:SF24">
    <property type="entry name" value="IONOTROPIC RECEPTOR 60A"/>
    <property type="match status" value="1"/>
</dbReference>
<feature type="coiled-coil region" evidence="13">
    <location>
        <begin position="523"/>
        <end position="560"/>
    </location>
</feature>
<evidence type="ECO:0000256" key="7">
    <source>
        <dbReference type="ARBA" id="ARBA00023065"/>
    </source>
</evidence>
<keyword evidence="11" id="KW-1071">Ligand-gated ion channel</keyword>
<dbReference type="SMART" id="SM00918">
    <property type="entry name" value="Lig_chan-Glu_bd"/>
    <property type="match status" value="1"/>
</dbReference>
<dbReference type="SMART" id="SM00079">
    <property type="entry name" value="PBPe"/>
    <property type="match status" value="1"/>
</dbReference>
<evidence type="ECO:0000259" key="15">
    <source>
        <dbReference type="SMART" id="SM00079"/>
    </source>
</evidence>
<keyword evidence="8 14" id="KW-0472">Membrane</keyword>
<evidence type="ECO:0000256" key="3">
    <source>
        <dbReference type="ARBA" id="ARBA00022475"/>
    </source>
</evidence>
<dbReference type="GO" id="GO:0043226">
    <property type="term" value="C:organelle"/>
    <property type="evidence" value="ECO:0007669"/>
    <property type="project" value="UniProtKB-ARBA"/>
</dbReference>
<comment type="subcellular location">
    <subcellularLocation>
        <location evidence="1">Cell membrane</location>
        <topology evidence="1">Multi-pass membrane protein</topology>
    </subcellularLocation>
</comment>
<dbReference type="Proteomes" id="UP000596742">
    <property type="component" value="Unassembled WGS sequence"/>
</dbReference>
<evidence type="ECO:0000256" key="1">
    <source>
        <dbReference type="ARBA" id="ARBA00004651"/>
    </source>
</evidence>